<dbReference type="Gramene" id="Pp3c23_7150V3.2">
    <property type="protein sequence ID" value="Pp3c23_7150V3.2"/>
    <property type="gene ID" value="Pp3c23_7150"/>
</dbReference>
<feature type="compositionally biased region" description="Basic and acidic residues" evidence="1">
    <location>
        <begin position="221"/>
        <end position="237"/>
    </location>
</feature>
<dbReference type="InterPro" id="IPR044673">
    <property type="entry name" value="DCL-like"/>
</dbReference>
<keyword evidence="4" id="KW-1185">Reference proteome</keyword>
<proteinExistence type="predicted"/>
<dbReference type="AlphaFoldDB" id="A0A2K1IIC6"/>
<evidence type="ECO:0000313" key="2">
    <source>
        <dbReference type="EMBL" id="PNR29025.1"/>
    </source>
</evidence>
<dbReference type="OrthoDB" id="409625at2759"/>
<evidence type="ECO:0000256" key="1">
    <source>
        <dbReference type="SAM" id="MobiDB-lite"/>
    </source>
</evidence>
<dbReference type="GO" id="GO:0009658">
    <property type="term" value="P:chloroplast organization"/>
    <property type="evidence" value="ECO:0000318"/>
    <property type="project" value="GO_Central"/>
</dbReference>
<feature type="compositionally biased region" description="Acidic residues" evidence="1">
    <location>
        <begin position="13"/>
        <end position="22"/>
    </location>
</feature>
<dbReference type="Gene3D" id="3.10.450.40">
    <property type="match status" value="1"/>
</dbReference>
<dbReference type="PANTHER" id="PTHR33415">
    <property type="entry name" value="PROTEIN EMBRYO DEFECTIVE 514"/>
    <property type="match status" value="1"/>
</dbReference>
<dbReference type="FunFam" id="3.10.450.40:FF:000016">
    <property type="entry name" value="Predicted protein"/>
    <property type="match status" value="1"/>
</dbReference>
<accession>A0A2K1IIC6</accession>
<protein>
    <submittedName>
        <fullName evidence="2 3">Uncharacterized protein</fullName>
    </submittedName>
</protein>
<dbReference type="RefSeq" id="XP_024361670.1">
    <property type="nucleotide sequence ID" value="XM_024505902.2"/>
</dbReference>
<name>A0A2K1IIC6_PHYPA</name>
<evidence type="ECO:0000313" key="4">
    <source>
        <dbReference type="Proteomes" id="UP000006727"/>
    </source>
</evidence>
<dbReference type="GO" id="GO:1901259">
    <property type="term" value="P:chloroplast rRNA processing"/>
    <property type="evidence" value="ECO:0000318"/>
    <property type="project" value="GO_Central"/>
</dbReference>
<dbReference type="Proteomes" id="UP000006727">
    <property type="component" value="Chromosome 23"/>
</dbReference>
<feature type="compositionally biased region" description="Basic and acidic residues" evidence="1">
    <location>
        <begin position="150"/>
        <end position="159"/>
    </location>
</feature>
<dbReference type="Gramene" id="Pp3c23_7150V3.3">
    <property type="protein sequence ID" value="Pp3c23_7150V3.3"/>
    <property type="gene ID" value="Pp3c23_7150"/>
</dbReference>
<dbReference type="EnsemblPlants" id="Pp3c23_7150V3.2">
    <property type="protein sequence ID" value="Pp3c23_7150V3.2"/>
    <property type="gene ID" value="Pp3c23_7150"/>
</dbReference>
<reference evidence="3" key="3">
    <citation type="submission" date="2020-12" db="UniProtKB">
        <authorList>
            <consortium name="EnsemblPlants"/>
        </authorList>
    </citation>
    <scope>IDENTIFICATION</scope>
</reference>
<dbReference type="KEGG" id="ppp:112275504"/>
<feature type="region of interest" description="Disordered" evidence="1">
    <location>
        <begin position="200"/>
        <end position="245"/>
    </location>
</feature>
<dbReference type="Pfam" id="PF11523">
    <property type="entry name" value="DUF3223"/>
    <property type="match status" value="1"/>
</dbReference>
<feature type="compositionally biased region" description="Acidic residues" evidence="1">
    <location>
        <begin position="135"/>
        <end position="147"/>
    </location>
</feature>
<feature type="compositionally biased region" description="Gly residues" evidence="1">
    <location>
        <begin position="386"/>
        <end position="400"/>
    </location>
</feature>
<reference evidence="2 4" key="1">
    <citation type="journal article" date="2008" name="Science">
        <title>The Physcomitrella genome reveals evolutionary insights into the conquest of land by plants.</title>
        <authorList>
            <person name="Rensing S."/>
            <person name="Lang D."/>
            <person name="Zimmer A."/>
            <person name="Terry A."/>
            <person name="Salamov A."/>
            <person name="Shapiro H."/>
            <person name="Nishiyama T."/>
            <person name="Perroud P.-F."/>
            <person name="Lindquist E."/>
            <person name="Kamisugi Y."/>
            <person name="Tanahashi T."/>
            <person name="Sakakibara K."/>
            <person name="Fujita T."/>
            <person name="Oishi K."/>
            <person name="Shin-I T."/>
            <person name="Kuroki Y."/>
            <person name="Toyoda A."/>
            <person name="Suzuki Y."/>
            <person name="Hashimoto A."/>
            <person name="Yamaguchi K."/>
            <person name="Sugano A."/>
            <person name="Kohara Y."/>
            <person name="Fujiyama A."/>
            <person name="Anterola A."/>
            <person name="Aoki S."/>
            <person name="Ashton N."/>
            <person name="Barbazuk W.B."/>
            <person name="Barker E."/>
            <person name="Bennetzen J."/>
            <person name="Bezanilla M."/>
            <person name="Blankenship R."/>
            <person name="Cho S.H."/>
            <person name="Dutcher S."/>
            <person name="Estelle M."/>
            <person name="Fawcett J.A."/>
            <person name="Gundlach H."/>
            <person name="Hanada K."/>
            <person name="Heyl A."/>
            <person name="Hicks K.A."/>
            <person name="Hugh J."/>
            <person name="Lohr M."/>
            <person name="Mayer K."/>
            <person name="Melkozernov A."/>
            <person name="Murata T."/>
            <person name="Nelson D."/>
            <person name="Pils B."/>
            <person name="Prigge M."/>
            <person name="Reiss B."/>
            <person name="Renner T."/>
            <person name="Rombauts S."/>
            <person name="Rushton P."/>
            <person name="Sanderfoot A."/>
            <person name="Schween G."/>
            <person name="Shiu S.-H."/>
            <person name="Stueber K."/>
            <person name="Theodoulou F.L."/>
            <person name="Tu H."/>
            <person name="Van de Peer Y."/>
            <person name="Verrier P.J."/>
            <person name="Waters E."/>
            <person name="Wood A."/>
            <person name="Yang L."/>
            <person name="Cove D."/>
            <person name="Cuming A."/>
            <person name="Hasebe M."/>
            <person name="Lucas S."/>
            <person name="Mishler D.B."/>
            <person name="Reski R."/>
            <person name="Grigoriev I."/>
            <person name="Quatrano R.S."/>
            <person name="Boore J.L."/>
        </authorList>
    </citation>
    <scope>NUCLEOTIDE SEQUENCE [LARGE SCALE GENOMIC DNA]</scope>
    <source>
        <strain evidence="3 4">cv. Gransden 2004</strain>
    </source>
</reference>
<organism evidence="2">
    <name type="scientific">Physcomitrium patens</name>
    <name type="common">Spreading-leaved earth moss</name>
    <name type="synonym">Physcomitrella patens</name>
    <dbReference type="NCBI Taxonomy" id="3218"/>
    <lineage>
        <taxon>Eukaryota</taxon>
        <taxon>Viridiplantae</taxon>
        <taxon>Streptophyta</taxon>
        <taxon>Embryophyta</taxon>
        <taxon>Bryophyta</taxon>
        <taxon>Bryophytina</taxon>
        <taxon>Bryopsida</taxon>
        <taxon>Funariidae</taxon>
        <taxon>Funariales</taxon>
        <taxon>Funariaceae</taxon>
        <taxon>Physcomitrium</taxon>
    </lineage>
</organism>
<feature type="compositionally biased region" description="Basic and acidic residues" evidence="1">
    <location>
        <begin position="369"/>
        <end position="385"/>
    </location>
</feature>
<dbReference type="GeneID" id="112275504"/>
<dbReference type="PaxDb" id="3218-PP1S10_295V6.1"/>
<dbReference type="EMBL" id="ABEU02000023">
    <property type="protein sequence ID" value="PNR29025.1"/>
    <property type="molecule type" value="Genomic_DNA"/>
</dbReference>
<dbReference type="PANTHER" id="PTHR33415:SF12">
    <property type="entry name" value="PROTEIN EMBRYO DEFECTIVE 514"/>
    <property type="match status" value="1"/>
</dbReference>
<dbReference type="GO" id="GO:0009507">
    <property type="term" value="C:chloroplast"/>
    <property type="evidence" value="ECO:0000318"/>
    <property type="project" value="GO_Central"/>
</dbReference>
<gene>
    <name evidence="3" type="primary">LOC112275504</name>
    <name evidence="2" type="ORF">PHYPA_027717</name>
</gene>
<sequence length="411" mass="44747">MAGSLPVVTLPGEDPESGGEGEVCAEDIVVVREVIVEELPIAEGLCPEEEFISLPVVTEPEASDDVTAVGSGKEEEEEEYPQGESVTRIAPCPPREGINTDPGVHPVTVPPVVPVEDVPPDETITPEMVGKFYEEGEEGVEEMESGSEDGNGRGGRDGAAETMDNGDEGGEVVIEDAMVRIVTDAVKVEEVLSGNGSVAAVESGGEDVDRKRIRGEDEEDAVKKVKSDVGEGDRVEGMQEDQSVEPKKLGPKVFNTAVEMFIYFYDLLHEWTLNLSVNKYEYMVLSELVAQGNPQKIGDGIAAFQIRNHPQWKSRCYYLIRKDGSEEDFSYRKCVDALMPLPASIYRPNGELDIEKLFSGQKSRHRGERKIQKWEGYRDGREGRGGGRGYGGRGGGGRGGRGGRRGGRGRW</sequence>
<evidence type="ECO:0000313" key="3">
    <source>
        <dbReference type="EnsemblPlants" id="Pp3c23_7150V3.1"/>
    </source>
</evidence>
<dbReference type="EnsemblPlants" id="Pp3c23_7150V3.3">
    <property type="protein sequence ID" value="Pp3c23_7150V3.3"/>
    <property type="gene ID" value="Pp3c23_7150"/>
</dbReference>
<dbReference type="EnsemblPlants" id="Pp3c23_7150V3.1">
    <property type="protein sequence ID" value="Pp3c23_7150V3.1"/>
    <property type="gene ID" value="Pp3c23_7150"/>
</dbReference>
<feature type="region of interest" description="Disordered" evidence="1">
    <location>
        <begin position="1"/>
        <end position="22"/>
    </location>
</feature>
<feature type="compositionally biased region" description="Basic residues" evidence="1">
    <location>
        <begin position="401"/>
        <end position="411"/>
    </location>
</feature>
<reference evidence="2 4" key="2">
    <citation type="journal article" date="2018" name="Plant J.">
        <title>The Physcomitrella patens chromosome-scale assembly reveals moss genome structure and evolution.</title>
        <authorList>
            <person name="Lang D."/>
            <person name="Ullrich K.K."/>
            <person name="Murat F."/>
            <person name="Fuchs J."/>
            <person name="Jenkins J."/>
            <person name="Haas F.B."/>
            <person name="Piednoel M."/>
            <person name="Gundlach H."/>
            <person name="Van Bel M."/>
            <person name="Meyberg R."/>
            <person name="Vives C."/>
            <person name="Morata J."/>
            <person name="Symeonidi A."/>
            <person name="Hiss M."/>
            <person name="Muchero W."/>
            <person name="Kamisugi Y."/>
            <person name="Saleh O."/>
            <person name="Blanc G."/>
            <person name="Decker E.L."/>
            <person name="van Gessel N."/>
            <person name="Grimwood J."/>
            <person name="Hayes R.D."/>
            <person name="Graham S.W."/>
            <person name="Gunter L.E."/>
            <person name="McDaniel S.F."/>
            <person name="Hoernstein S.N.W."/>
            <person name="Larsson A."/>
            <person name="Li F.W."/>
            <person name="Perroud P.F."/>
            <person name="Phillips J."/>
            <person name="Ranjan P."/>
            <person name="Rokshar D.S."/>
            <person name="Rothfels C.J."/>
            <person name="Schneider L."/>
            <person name="Shu S."/>
            <person name="Stevenson D.W."/>
            <person name="Thummler F."/>
            <person name="Tillich M."/>
            <person name="Villarreal Aguilar J.C."/>
            <person name="Widiez T."/>
            <person name="Wong G.K."/>
            <person name="Wymore A."/>
            <person name="Zhang Y."/>
            <person name="Zimmer A.D."/>
            <person name="Quatrano R.S."/>
            <person name="Mayer K.F.X."/>
            <person name="Goodstein D."/>
            <person name="Casacuberta J.M."/>
            <person name="Vandepoele K."/>
            <person name="Reski R."/>
            <person name="Cuming A.C."/>
            <person name="Tuskan G.A."/>
            <person name="Maumus F."/>
            <person name="Salse J."/>
            <person name="Schmutz J."/>
            <person name="Rensing S.A."/>
        </authorList>
    </citation>
    <scope>NUCLEOTIDE SEQUENCE [LARGE SCALE GENOMIC DNA]</scope>
    <source>
        <strain evidence="3 4">cv. Gransden 2004</strain>
    </source>
</reference>
<feature type="region of interest" description="Disordered" evidence="1">
    <location>
        <begin position="56"/>
        <end position="167"/>
    </location>
</feature>
<dbReference type="Gramene" id="Pp3c23_7150V3.1">
    <property type="protein sequence ID" value="Pp3c23_7150V3.1"/>
    <property type="gene ID" value="Pp3c23_7150"/>
</dbReference>
<feature type="region of interest" description="Disordered" evidence="1">
    <location>
        <begin position="363"/>
        <end position="411"/>
    </location>
</feature>